<dbReference type="InterPro" id="IPR013783">
    <property type="entry name" value="Ig-like_fold"/>
</dbReference>
<dbReference type="Gene3D" id="2.60.40.10">
    <property type="entry name" value="Immunoglobulins"/>
    <property type="match status" value="1"/>
</dbReference>
<dbReference type="AlphaFoldDB" id="A0A667XUG6"/>
<evidence type="ECO:0000256" key="6">
    <source>
        <dbReference type="SAM" id="SignalP"/>
    </source>
</evidence>
<dbReference type="FunFam" id="3.30.500.10:FF:000005">
    <property type="entry name" value="MHC class I antigen ZKA transcript variant 1"/>
    <property type="match status" value="1"/>
</dbReference>
<feature type="signal peptide" evidence="6">
    <location>
        <begin position="1"/>
        <end position="19"/>
    </location>
</feature>
<dbReference type="GO" id="GO:0006955">
    <property type="term" value="P:immune response"/>
    <property type="evidence" value="ECO:0007669"/>
    <property type="project" value="TreeGrafter"/>
</dbReference>
<dbReference type="SUPFAM" id="SSF54452">
    <property type="entry name" value="MHC antigen-recognition domain"/>
    <property type="match status" value="1"/>
</dbReference>
<dbReference type="InterPro" id="IPR037055">
    <property type="entry name" value="MHC_I-like_Ag-recog_sf"/>
</dbReference>
<dbReference type="GO" id="GO:0005615">
    <property type="term" value="C:extracellular space"/>
    <property type="evidence" value="ECO:0007669"/>
    <property type="project" value="TreeGrafter"/>
</dbReference>
<keyword evidence="5" id="KW-1133">Transmembrane helix</keyword>
<sequence length="473" mass="52100">MWLFLFLPLMWLQFHPTGSELHSLTYIYTAFNKPYERPGIHMFTAMGMLDGRMIDYYDSKTKEKVPKQEWMRERLDKEYWAKGTQSRQSKEQWFGVNIGILMKRMNQTDEGHHTLQWRHGCVIENGLTVPPQFKSGMDMYSYDGEDFLSFNDADSNWIAPVPEAELTKRKWDGVQVLKEYTKSYLEKECVDWLTKFMVYGEKDLKKASPPDVYVFARTSKKNSANNILTCMATGFYPKDIIMKVRRNGRVLDKDDGLQSTGIRPNDDGTHQIRMSVEILNSDSAEYICEVEHRATNMKETRIWDHEVKCDCTGGIIGGALGGLLVGVLLVGAAVFGVLMFMYVKRKGPFANRGRAKAANTPSAPTPIYKGSVAVPIPSVTAPLLAPNGAANGTGSVAVPITSVTTPLLAPNGAASGTEGGPPEQEGPAAKHQTDAAGDRQSQGSGDSGRGSDEDIVKSSSPPEANGASVQPVA</sequence>
<keyword evidence="5" id="KW-0472">Membrane</keyword>
<dbReference type="InterPro" id="IPR001039">
    <property type="entry name" value="MHC_I_a_a1/a2"/>
</dbReference>
<keyword evidence="6" id="KW-0732">Signal</keyword>
<keyword evidence="2" id="KW-0393">Immunoglobulin domain</keyword>
<gene>
    <name evidence="8" type="primary">LOC115367377</name>
</gene>
<dbReference type="PRINTS" id="PR01638">
    <property type="entry name" value="MHCCLASSI"/>
</dbReference>
<protein>
    <submittedName>
        <fullName evidence="8">Major histocompatibility complex class I ZKA</fullName>
    </submittedName>
</protein>
<dbReference type="PROSITE" id="PS50835">
    <property type="entry name" value="IG_LIKE"/>
    <property type="match status" value="1"/>
</dbReference>
<evidence type="ECO:0000256" key="4">
    <source>
        <dbReference type="SAM" id="MobiDB-lite"/>
    </source>
</evidence>
<keyword evidence="9" id="KW-1185">Reference proteome</keyword>
<proteinExistence type="inferred from homology"/>
<evidence type="ECO:0000313" key="8">
    <source>
        <dbReference type="Ensembl" id="ENSMMDP00005015694.1"/>
    </source>
</evidence>
<name>A0A667XUG6_9TELE</name>
<keyword evidence="1" id="KW-0325">Glycoprotein</keyword>
<dbReference type="InterPro" id="IPR007110">
    <property type="entry name" value="Ig-like_dom"/>
</dbReference>
<dbReference type="SUPFAM" id="SSF48726">
    <property type="entry name" value="Immunoglobulin"/>
    <property type="match status" value="1"/>
</dbReference>
<dbReference type="GeneTree" id="ENSGT01150000287002"/>
<dbReference type="Proteomes" id="UP000472263">
    <property type="component" value="Chromosome 11"/>
</dbReference>
<evidence type="ECO:0000256" key="2">
    <source>
        <dbReference type="ARBA" id="ARBA00023319"/>
    </source>
</evidence>
<keyword evidence="5" id="KW-0812">Transmembrane</keyword>
<reference evidence="8" key="3">
    <citation type="submission" date="2025-09" db="UniProtKB">
        <authorList>
            <consortium name="Ensembl"/>
        </authorList>
    </citation>
    <scope>IDENTIFICATION</scope>
</reference>
<dbReference type="InterPro" id="IPR011162">
    <property type="entry name" value="MHC_I/II-like_Ag-recog"/>
</dbReference>
<reference evidence="8" key="2">
    <citation type="submission" date="2025-08" db="UniProtKB">
        <authorList>
            <consortium name="Ensembl"/>
        </authorList>
    </citation>
    <scope>IDENTIFICATION</scope>
</reference>
<evidence type="ECO:0000259" key="7">
    <source>
        <dbReference type="PROSITE" id="PS50835"/>
    </source>
</evidence>
<dbReference type="PROSITE" id="PS00290">
    <property type="entry name" value="IG_MHC"/>
    <property type="match status" value="1"/>
</dbReference>
<organism evidence="8 9">
    <name type="scientific">Myripristis murdjan</name>
    <name type="common">pinecone soldierfish</name>
    <dbReference type="NCBI Taxonomy" id="586833"/>
    <lineage>
        <taxon>Eukaryota</taxon>
        <taxon>Metazoa</taxon>
        <taxon>Chordata</taxon>
        <taxon>Craniata</taxon>
        <taxon>Vertebrata</taxon>
        <taxon>Euteleostomi</taxon>
        <taxon>Actinopterygii</taxon>
        <taxon>Neopterygii</taxon>
        <taxon>Teleostei</taxon>
        <taxon>Neoteleostei</taxon>
        <taxon>Acanthomorphata</taxon>
        <taxon>Holocentriformes</taxon>
        <taxon>Holocentridae</taxon>
        <taxon>Myripristis</taxon>
    </lineage>
</organism>
<dbReference type="PANTHER" id="PTHR16675">
    <property type="entry name" value="MHC CLASS I-RELATED"/>
    <property type="match status" value="1"/>
</dbReference>
<evidence type="ECO:0000313" key="9">
    <source>
        <dbReference type="Proteomes" id="UP000472263"/>
    </source>
</evidence>
<dbReference type="InterPro" id="IPR003597">
    <property type="entry name" value="Ig_C1-set"/>
</dbReference>
<dbReference type="Gene3D" id="3.30.500.10">
    <property type="entry name" value="MHC class I-like antigen recognition-like"/>
    <property type="match status" value="1"/>
</dbReference>
<comment type="similarity">
    <text evidence="3">Belongs to the MHC class I family.</text>
</comment>
<evidence type="ECO:0000256" key="5">
    <source>
        <dbReference type="SAM" id="Phobius"/>
    </source>
</evidence>
<feature type="region of interest" description="Disordered" evidence="4">
    <location>
        <begin position="408"/>
        <end position="473"/>
    </location>
</feature>
<dbReference type="SMART" id="SM00407">
    <property type="entry name" value="IGc1"/>
    <property type="match status" value="1"/>
</dbReference>
<dbReference type="Pfam" id="PF07654">
    <property type="entry name" value="C1-set"/>
    <property type="match status" value="1"/>
</dbReference>
<dbReference type="InterPro" id="IPR050208">
    <property type="entry name" value="MHC_class-I_related"/>
</dbReference>
<dbReference type="InterPro" id="IPR036179">
    <property type="entry name" value="Ig-like_dom_sf"/>
</dbReference>
<feature type="transmembrane region" description="Helical" evidence="5">
    <location>
        <begin position="315"/>
        <end position="343"/>
    </location>
</feature>
<dbReference type="Pfam" id="PF00129">
    <property type="entry name" value="MHC_I"/>
    <property type="match status" value="1"/>
</dbReference>
<dbReference type="InterPro" id="IPR011161">
    <property type="entry name" value="MHC_I-like_Ag-recog"/>
</dbReference>
<dbReference type="InParanoid" id="A0A667XUG6"/>
<dbReference type="Ensembl" id="ENSMMDT00005016111.1">
    <property type="protein sequence ID" value="ENSMMDP00005015694.1"/>
    <property type="gene ID" value="ENSMMDG00005007962.1"/>
</dbReference>
<dbReference type="InterPro" id="IPR003006">
    <property type="entry name" value="Ig/MHC_CS"/>
</dbReference>
<dbReference type="GO" id="GO:0009897">
    <property type="term" value="C:external side of plasma membrane"/>
    <property type="evidence" value="ECO:0007669"/>
    <property type="project" value="TreeGrafter"/>
</dbReference>
<feature type="domain" description="Ig-like" evidence="7">
    <location>
        <begin position="210"/>
        <end position="304"/>
    </location>
</feature>
<evidence type="ECO:0000256" key="1">
    <source>
        <dbReference type="ARBA" id="ARBA00023180"/>
    </source>
</evidence>
<evidence type="ECO:0000256" key="3">
    <source>
        <dbReference type="RuleBase" id="RU004439"/>
    </source>
</evidence>
<reference evidence="8" key="1">
    <citation type="submission" date="2019-06" db="EMBL/GenBank/DDBJ databases">
        <authorList>
            <consortium name="Wellcome Sanger Institute Data Sharing"/>
        </authorList>
    </citation>
    <scope>NUCLEOTIDE SEQUENCE [LARGE SCALE GENOMIC DNA]</scope>
</reference>
<feature type="chain" id="PRO_5025694027" evidence="6">
    <location>
        <begin position="20"/>
        <end position="473"/>
    </location>
</feature>
<accession>A0A667XUG6</accession>
<dbReference type="PANTHER" id="PTHR16675:SF193">
    <property type="entry name" value="LOC571647 PROTEIN-RELATED"/>
    <property type="match status" value="1"/>
</dbReference>
<dbReference type="FunCoup" id="A0A667XUG6">
    <property type="interactions" value="514"/>
</dbReference>